<organism evidence="2 3">
    <name type="scientific">Anaerostipes hadrus</name>
    <dbReference type="NCBI Taxonomy" id="649756"/>
    <lineage>
        <taxon>Bacteria</taxon>
        <taxon>Bacillati</taxon>
        <taxon>Bacillota</taxon>
        <taxon>Clostridia</taxon>
        <taxon>Lachnospirales</taxon>
        <taxon>Lachnospiraceae</taxon>
        <taxon>Anaerostipes</taxon>
    </lineage>
</organism>
<evidence type="ECO:0008006" key="4">
    <source>
        <dbReference type="Google" id="ProtNLM"/>
    </source>
</evidence>
<evidence type="ECO:0000256" key="1">
    <source>
        <dbReference type="SAM" id="Phobius"/>
    </source>
</evidence>
<proteinExistence type="predicted"/>
<name>D4N0M9_ANAHA</name>
<dbReference type="EMBL" id="FP929061">
    <property type="protein sequence ID" value="CBL38424.1"/>
    <property type="molecule type" value="Genomic_DNA"/>
</dbReference>
<keyword evidence="1" id="KW-1133">Transmembrane helix</keyword>
<reference evidence="2 3" key="1">
    <citation type="submission" date="2010-03" db="EMBL/GenBank/DDBJ databases">
        <title>The genome sequence of Clostridiales sp. SSC/2.</title>
        <authorList>
            <consortium name="metaHIT consortium -- http://www.metahit.eu/"/>
            <person name="Pajon A."/>
            <person name="Turner K."/>
            <person name="Parkhill J."/>
            <person name="Duncan S."/>
            <person name="Flint H."/>
        </authorList>
    </citation>
    <scope>NUCLEOTIDE SEQUENCE [LARGE SCALE GENOMIC DNA]</scope>
    <source>
        <strain evidence="2 3">SSC/2</strain>
    </source>
</reference>
<evidence type="ECO:0000313" key="2">
    <source>
        <dbReference type="EMBL" id="CBL38424.1"/>
    </source>
</evidence>
<dbReference type="RefSeq" id="WP_015530481.1">
    <property type="nucleotide sequence ID" value="NC_021016.1"/>
</dbReference>
<protein>
    <recommendedName>
        <fullName evidence="4">Histidine kinase</fullName>
    </recommendedName>
</protein>
<evidence type="ECO:0000313" key="3">
    <source>
        <dbReference type="Proteomes" id="UP000008960"/>
    </source>
</evidence>
<dbReference type="AlphaFoldDB" id="D4N0M9"/>
<feature type="transmembrane region" description="Helical" evidence="1">
    <location>
        <begin position="23"/>
        <end position="45"/>
    </location>
</feature>
<keyword evidence="1" id="KW-0472">Membrane</keyword>
<dbReference type="Proteomes" id="UP000008960">
    <property type="component" value="Chromosome"/>
</dbReference>
<keyword evidence="1" id="KW-0812">Transmembrane</keyword>
<sequence>MDRLSDILSLLEYSFDSKEKRHIAGGILISMSLLFGGLAFTIITLRTEEEEDNG</sequence>
<dbReference type="KEGG" id="bprl:CL2_14780"/>
<reference evidence="2 3" key="2">
    <citation type="submission" date="2010-03" db="EMBL/GenBank/DDBJ databases">
        <authorList>
            <person name="Pajon A."/>
        </authorList>
    </citation>
    <scope>NUCLEOTIDE SEQUENCE [LARGE SCALE GENOMIC DNA]</scope>
    <source>
        <strain evidence="2 3">SSC/2</strain>
    </source>
</reference>
<gene>
    <name evidence="2" type="ORF">CL2_14780</name>
</gene>
<accession>D4N0M9</accession>